<keyword evidence="8" id="KW-1185">Reference proteome</keyword>
<dbReference type="STRING" id="94130.A0A2Z6QHN6"/>
<dbReference type="InterPro" id="IPR002227">
    <property type="entry name" value="Tyrosinase_Cu-bd"/>
</dbReference>
<dbReference type="GO" id="GO:0005576">
    <property type="term" value="C:extracellular region"/>
    <property type="evidence" value="ECO:0007669"/>
    <property type="project" value="UniProtKB-SubCell"/>
</dbReference>
<proteinExistence type="predicted"/>
<dbReference type="InterPro" id="IPR013788">
    <property type="entry name" value="Hemocyanin/hexamerin"/>
</dbReference>
<evidence type="ECO:0000256" key="1">
    <source>
        <dbReference type="ARBA" id="ARBA00004613"/>
    </source>
</evidence>
<dbReference type="InterPro" id="IPR014756">
    <property type="entry name" value="Ig_E-set"/>
</dbReference>
<dbReference type="InterPro" id="IPR037020">
    <property type="entry name" value="Hemocyanin_C_sf"/>
</dbReference>
<name>A0A2Z6QHN6_9GLOM</name>
<protein>
    <submittedName>
        <fullName evidence="7">Hemocyanin II</fullName>
    </submittedName>
</protein>
<dbReference type="SUPFAM" id="SSF81296">
    <property type="entry name" value="E set domains"/>
    <property type="match status" value="1"/>
</dbReference>
<gene>
    <name evidence="7" type="ORF">RCL2_001134500</name>
    <name evidence="6" type="ORF">RclHR1_01470010</name>
</gene>
<dbReference type="PANTHER" id="PTHR11511:SF4">
    <property type="entry name" value="PHENOLOXIDASE 2-RELATED"/>
    <property type="match status" value="1"/>
</dbReference>
<dbReference type="OrthoDB" id="8119704at2759"/>
<dbReference type="GO" id="GO:0016491">
    <property type="term" value="F:oxidoreductase activity"/>
    <property type="evidence" value="ECO:0007669"/>
    <property type="project" value="InterPro"/>
</dbReference>
<sequence>MAAGPEDIDIELFMNWFREDPNLNKHYECWNLVCNQSGFDSKSLKRVYRDRNGEMFVYMYRQMLARYDAERLGLNLPLTRPLDNYRAPIEEGYEPNGSLVTIFGSRKANSVLDNTTVQEIEKYRVSIKQAIEMGKFHDGTEIDINLLGAVVSGANMRNYYGGLHARGHVAIASISNKPGVMSATRVASRDPVFWRWHRHIDNLINLWEEKQEPNDFSNSPPVKLRDVILAFKNELPIGHEETEEEEAAAFGEKTFGGGNFDKDVSNNEYVTNELQTRMKSKFWTYFGLTENIDYLFPREFYYFFRVENTSSSPFDVTFRVFLVPEELAESRRHWIELDKFKGGTIPPNSKTVVCRSSDMSSVVRQPPRKTRNELDVAHGTTRNPLEAFYDCGWPYHLLLPRGRRGGMKFKLLVFISDWSQDKVPRKSRFGSISFGGNESLYSKYPDNKPMGYPLDRPFKNNSYQETFAGLNNAIIRDVSIKWVDEWQEVFDDD</sequence>
<dbReference type="SUPFAM" id="SSF48056">
    <property type="entry name" value="Di-copper centre-containing domain"/>
    <property type="match status" value="1"/>
</dbReference>
<dbReference type="AlphaFoldDB" id="A0A2Z6QHN6"/>
<reference evidence="7" key="2">
    <citation type="submission" date="2019-10" db="EMBL/GenBank/DDBJ databases">
        <title>Conservation and host-specific expression of non-tandemly repeated heterogenous ribosome RNA gene in arbuscular mycorrhizal fungi.</title>
        <authorList>
            <person name="Maeda T."/>
            <person name="Kobayashi Y."/>
            <person name="Nakagawa T."/>
            <person name="Ezawa T."/>
            <person name="Yamaguchi K."/>
            <person name="Bino T."/>
            <person name="Nishimoto Y."/>
            <person name="Shigenobu S."/>
            <person name="Kawaguchi M."/>
        </authorList>
    </citation>
    <scope>NUCLEOTIDE SEQUENCE</scope>
    <source>
        <strain evidence="7">HR1</strain>
    </source>
</reference>
<dbReference type="Proteomes" id="UP000247702">
    <property type="component" value="Unassembled WGS sequence"/>
</dbReference>
<evidence type="ECO:0000256" key="3">
    <source>
        <dbReference type="ARBA" id="ARBA00022723"/>
    </source>
</evidence>
<dbReference type="InterPro" id="IPR000896">
    <property type="entry name" value="Hemocyanin/hexamerin_mid_dom"/>
</dbReference>
<dbReference type="PANTHER" id="PTHR11511">
    <property type="entry name" value="LARVAL STORAGE PROTEIN/PHENOLOXIDASE"/>
    <property type="match status" value="1"/>
</dbReference>
<evidence type="ECO:0000256" key="2">
    <source>
        <dbReference type="ARBA" id="ARBA00022525"/>
    </source>
</evidence>
<evidence type="ECO:0000256" key="4">
    <source>
        <dbReference type="ARBA" id="ARBA00023157"/>
    </source>
</evidence>
<keyword evidence="3" id="KW-0479">Metal-binding</keyword>
<evidence type="ECO:0000259" key="5">
    <source>
        <dbReference type="PROSITE" id="PS00498"/>
    </source>
</evidence>
<dbReference type="PROSITE" id="PS00498">
    <property type="entry name" value="TYROSINASE_2"/>
    <property type="match status" value="1"/>
</dbReference>
<dbReference type="GO" id="GO:0046872">
    <property type="term" value="F:metal ion binding"/>
    <property type="evidence" value="ECO:0007669"/>
    <property type="project" value="UniProtKB-KW"/>
</dbReference>
<dbReference type="InterPro" id="IPR008922">
    <property type="entry name" value="Di-copper_centre_dom_sf"/>
</dbReference>
<dbReference type="EMBL" id="BEXD01000524">
    <property type="protein sequence ID" value="GBB88162.1"/>
    <property type="molecule type" value="Genomic_DNA"/>
</dbReference>
<keyword evidence="4" id="KW-1015">Disulfide bond</keyword>
<comment type="subcellular location">
    <subcellularLocation>
        <location evidence="1">Secreted</location>
    </subcellularLocation>
</comment>
<comment type="caution">
    <text evidence="6">The sequence shown here is derived from an EMBL/GenBank/DDBJ whole genome shotgun (WGS) entry which is preliminary data.</text>
</comment>
<evidence type="ECO:0000313" key="8">
    <source>
        <dbReference type="Proteomes" id="UP000247702"/>
    </source>
</evidence>
<dbReference type="InterPro" id="IPR005203">
    <property type="entry name" value="Hemocyanin_C"/>
</dbReference>
<dbReference type="Proteomes" id="UP000615446">
    <property type="component" value="Unassembled WGS sequence"/>
</dbReference>
<evidence type="ECO:0000313" key="6">
    <source>
        <dbReference type="EMBL" id="GBB88162.1"/>
    </source>
</evidence>
<dbReference type="Pfam" id="PF03723">
    <property type="entry name" value="Hemocyanin_C"/>
    <property type="match status" value="1"/>
</dbReference>
<evidence type="ECO:0000313" key="7">
    <source>
        <dbReference type="EMBL" id="GES84218.1"/>
    </source>
</evidence>
<dbReference type="Gene3D" id="1.10.1280.10">
    <property type="entry name" value="Di-copper center containing domain from catechol oxidase"/>
    <property type="match status" value="1"/>
</dbReference>
<keyword evidence="2" id="KW-0964">Secreted</keyword>
<dbReference type="Gene3D" id="2.60.40.1520">
    <property type="entry name" value="Hemocyanin, C-terminal domain"/>
    <property type="match status" value="1"/>
</dbReference>
<dbReference type="Pfam" id="PF00372">
    <property type="entry name" value="Hemocyanin_M"/>
    <property type="match status" value="1"/>
</dbReference>
<dbReference type="EMBL" id="BLAL01000079">
    <property type="protein sequence ID" value="GES84218.1"/>
    <property type="molecule type" value="Genomic_DNA"/>
</dbReference>
<organism evidence="6 8">
    <name type="scientific">Rhizophagus clarus</name>
    <dbReference type="NCBI Taxonomy" id="94130"/>
    <lineage>
        <taxon>Eukaryota</taxon>
        <taxon>Fungi</taxon>
        <taxon>Fungi incertae sedis</taxon>
        <taxon>Mucoromycota</taxon>
        <taxon>Glomeromycotina</taxon>
        <taxon>Glomeromycetes</taxon>
        <taxon>Glomerales</taxon>
        <taxon>Glomeraceae</taxon>
        <taxon>Rhizophagus</taxon>
    </lineage>
</organism>
<feature type="domain" description="Tyrosinase copper-binding" evidence="5">
    <location>
        <begin position="190"/>
        <end position="201"/>
    </location>
</feature>
<reference evidence="6 8" key="1">
    <citation type="submission" date="2017-11" db="EMBL/GenBank/DDBJ databases">
        <title>The genome of Rhizophagus clarus HR1 reveals common genetic basis of auxotrophy among arbuscular mycorrhizal fungi.</title>
        <authorList>
            <person name="Kobayashi Y."/>
        </authorList>
    </citation>
    <scope>NUCLEOTIDE SEQUENCE [LARGE SCALE GENOMIC DNA]</scope>
    <source>
        <strain evidence="6 8">HR1</strain>
    </source>
</reference>
<accession>A0A2Z6QHN6</accession>